<evidence type="ECO:0000313" key="13">
    <source>
        <dbReference type="Proteomes" id="UP000030645"/>
    </source>
</evidence>
<dbReference type="SUPFAM" id="SSF51206">
    <property type="entry name" value="cAMP-binding domain-like"/>
    <property type="match status" value="1"/>
</dbReference>
<dbReference type="GO" id="GO:0016020">
    <property type="term" value="C:membrane"/>
    <property type="evidence" value="ECO:0007669"/>
    <property type="project" value="UniProtKB-SubCell"/>
</dbReference>
<gene>
    <name evidence="12" type="ORF">L484_022186</name>
</gene>
<evidence type="ECO:0000256" key="9">
    <source>
        <dbReference type="ARBA" id="ARBA00023303"/>
    </source>
</evidence>
<evidence type="ECO:0000259" key="11">
    <source>
        <dbReference type="PROSITE" id="PS50042"/>
    </source>
</evidence>
<dbReference type="EMBL" id="KE344442">
    <property type="protein sequence ID" value="EXB62298.1"/>
    <property type="molecule type" value="Genomic_DNA"/>
</dbReference>
<keyword evidence="9" id="KW-0407">Ion channel</keyword>
<feature type="domain" description="Cyclic nucleotide-binding" evidence="11">
    <location>
        <begin position="493"/>
        <end position="591"/>
    </location>
</feature>
<dbReference type="InterPro" id="IPR014710">
    <property type="entry name" value="RmlC-like_jellyroll"/>
</dbReference>
<evidence type="ECO:0000256" key="6">
    <source>
        <dbReference type="ARBA" id="ARBA00023065"/>
    </source>
</evidence>
<evidence type="ECO:0000256" key="1">
    <source>
        <dbReference type="ARBA" id="ARBA00004141"/>
    </source>
</evidence>
<keyword evidence="6" id="KW-0406">Ion transport</keyword>
<name>W9R866_9ROSA</name>
<evidence type="ECO:0000256" key="7">
    <source>
        <dbReference type="ARBA" id="ARBA00023136"/>
    </source>
</evidence>
<accession>W9R866</accession>
<dbReference type="GO" id="GO:0005216">
    <property type="term" value="F:monoatomic ion channel activity"/>
    <property type="evidence" value="ECO:0007669"/>
    <property type="project" value="InterPro"/>
</dbReference>
<feature type="transmembrane region" description="Helical" evidence="10">
    <location>
        <begin position="258"/>
        <end position="282"/>
    </location>
</feature>
<feature type="transmembrane region" description="Helical" evidence="10">
    <location>
        <begin position="385"/>
        <end position="408"/>
    </location>
</feature>
<sequence length="639" mass="73499">MANSETYDERMIQNSPNQLSRSGELGVCNSPCCTICPTYQSLRTAQPKAIKASSLLSHKFYEALFSEAKVWIKRCFTFLCPYIPGVINSHTKHVQQWIKFFVIACLVAVFVDPLFFFLLSAQQGNKCIFINQPMTKTIVAFRSMTDFIYLLHMLLQFRLACVAPESRVVGAGEVVDEPKKIALNYLRGKFFVDLFLVLPLPQLIILVILPKFPELLGANYAKNLLRTAVLVQYIPRLYRFLPLLAGQSPNGFIFETAWANFVINLLTFMLSGHVVGSFWYLFGLQRVNQCLREACHNSGIEFCMRFIDCGDGSATKNFLNDPTWDGWKNNVNSSACFTEEGFPYGIYNRAVNLTTQNSIITRYVYSLFWGFQQISTLAGNLTPSYFVWEVLFTMAIVGLGLLLFALLIGNMQNFLQSLGRRRLEMSLKCHDVERWMGNWRLPEELRKQVRRAERCNWAANRGVNEEILLECLPEELQRDIRRHLFKFVKKVRIFSVMDDPILDAIYQRLKQNTYIKGSKILYCGGLVEKMVFVVRGKLESIGEDGTVVTLREGDFFGEELLTWCLDQHSSVNKDVEAFSLQAKDLEEFTRLDARFLRNPRVQGAIRYESPYWRGLAAIRIQVAWRYKKKCLTHARTSIS</sequence>
<keyword evidence="5 10" id="KW-1133">Transmembrane helix</keyword>
<dbReference type="InterPro" id="IPR000595">
    <property type="entry name" value="cNMP-bd_dom"/>
</dbReference>
<dbReference type="InterPro" id="IPR005821">
    <property type="entry name" value="Ion_trans_dom"/>
</dbReference>
<dbReference type="Gene3D" id="1.10.287.70">
    <property type="match status" value="1"/>
</dbReference>
<evidence type="ECO:0000256" key="2">
    <source>
        <dbReference type="ARBA" id="ARBA00010486"/>
    </source>
</evidence>
<dbReference type="SMART" id="SM00100">
    <property type="entry name" value="cNMP"/>
    <property type="match status" value="1"/>
</dbReference>
<keyword evidence="7 10" id="KW-0472">Membrane</keyword>
<dbReference type="Gene3D" id="1.10.287.630">
    <property type="entry name" value="Helix hairpin bin"/>
    <property type="match status" value="1"/>
</dbReference>
<dbReference type="eggNOG" id="KOG0498">
    <property type="taxonomic scope" value="Eukaryota"/>
</dbReference>
<evidence type="ECO:0000256" key="3">
    <source>
        <dbReference type="ARBA" id="ARBA00022448"/>
    </source>
</evidence>
<dbReference type="CDD" id="cd00038">
    <property type="entry name" value="CAP_ED"/>
    <property type="match status" value="1"/>
</dbReference>
<evidence type="ECO:0000256" key="8">
    <source>
        <dbReference type="ARBA" id="ARBA00023286"/>
    </source>
</evidence>
<evidence type="ECO:0000256" key="4">
    <source>
        <dbReference type="ARBA" id="ARBA00022692"/>
    </source>
</evidence>
<dbReference type="PROSITE" id="PS50042">
    <property type="entry name" value="CNMP_BINDING_3"/>
    <property type="match status" value="1"/>
</dbReference>
<dbReference type="AlphaFoldDB" id="W9R866"/>
<feature type="transmembrane region" description="Helical" evidence="10">
    <location>
        <begin position="97"/>
        <end position="119"/>
    </location>
</feature>
<evidence type="ECO:0000256" key="10">
    <source>
        <dbReference type="SAM" id="Phobius"/>
    </source>
</evidence>
<dbReference type="InterPro" id="IPR018490">
    <property type="entry name" value="cNMP-bd_dom_sf"/>
</dbReference>
<feature type="transmembrane region" description="Helical" evidence="10">
    <location>
        <begin position="190"/>
        <end position="209"/>
    </location>
</feature>
<organism evidence="12 13">
    <name type="scientific">Morus notabilis</name>
    <dbReference type="NCBI Taxonomy" id="981085"/>
    <lineage>
        <taxon>Eukaryota</taxon>
        <taxon>Viridiplantae</taxon>
        <taxon>Streptophyta</taxon>
        <taxon>Embryophyta</taxon>
        <taxon>Tracheophyta</taxon>
        <taxon>Spermatophyta</taxon>
        <taxon>Magnoliopsida</taxon>
        <taxon>eudicotyledons</taxon>
        <taxon>Gunneridae</taxon>
        <taxon>Pentapetalae</taxon>
        <taxon>rosids</taxon>
        <taxon>fabids</taxon>
        <taxon>Rosales</taxon>
        <taxon>Moraceae</taxon>
        <taxon>Moreae</taxon>
        <taxon>Morus</taxon>
    </lineage>
</organism>
<dbReference type="Pfam" id="PF00520">
    <property type="entry name" value="Ion_trans"/>
    <property type="match status" value="1"/>
</dbReference>
<evidence type="ECO:0000313" key="12">
    <source>
        <dbReference type="EMBL" id="EXB62298.1"/>
    </source>
</evidence>
<protein>
    <recommendedName>
        <fullName evidence="11">Cyclic nucleotide-binding domain-containing protein</fullName>
    </recommendedName>
</protein>
<keyword evidence="8" id="KW-1071">Ligand-gated ion channel</keyword>
<dbReference type="Gene3D" id="2.60.120.10">
    <property type="entry name" value="Jelly Rolls"/>
    <property type="match status" value="1"/>
</dbReference>
<keyword evidence="4 10" id="KW-0812">Transmembrane</keyword>
<reference evidence="13" key="1">
    <citation type="submission" date="2013-01" db="EMBL/GenBank/DDBJ databases">
        <title>Draft Genome Sequence of a Mulberry Tree, Morus notabilis C.K. Schneid.</title>
        <authorList>
            <person name="He N."/>
            <person name="Zhao S."/>
        </authorList>
    </citation>
    <scope>NUCLEOTIDE SEQUENCE</scope>
</reference>
<evidence type="ECO:0000256" key="5">
    <source>
        <dbReference type="ARBA" id="ARBA00022989"/>
    </source>
</evidence>
<keyword evidence="13" id="KW-1185">Reference proteome</keyword>
<keyword evidence="3" id="KW-0813">Transport</keyword>
<comment type="similarity">
    <text evidence="2">Belongs to the cyclic nucleotide-gated cation channel (TC 1.A.1.5) family.</text>
</comment>
<comment type="subcellular location">
    <subcellularLocation>
        <location evidence="1">Membrane</location>
        <topology evidence="1">Multi-pass membrane protein</topology>
    </subcellularLocation>
</comment>
<dbReference type="Proteomes" id="UP000030645">
    <property type="component" value="Unassembled WGS sequence"/>
</dbReference>
<dbReference type="PANTHER" id="PTHR45651">
    <property type="entry name" value="CYCLIC NUCLEOTIDE-GATED ION CHANNEL 15-RELATED-RELATED"/>
    <property type="match status" value="1"/>
</dbReference>
<dbReference type="PANTHER" id="PTHR45651:SF11">
    <property type="entry name" value="CYCLIC NUCLEOTIDE-GATED ION CHANNEL 20, CHLOROPLASTIC-RELATED"/>
    <property type="match status" value="1"/>
</dbReference>
<proteinExistence type="inferred from homology"/>
<dbReference type="SUPFAM" id="SSF81324">
    <property type="entry name" value="Voltage-gated potassium channels"/>
    <property type="match status" value="1"/>
</dbReference>